<organism evidence="1 2">
    <name type="scientific">Caldisericum exile (strain DSM 21853 / NBRC 104410 / AZM16c01)</name>
    <dbReference type="NCBI Taxonomy" id="511051"/>
    <lineage>
        <taxon>Bacteria</taxon>
        <taxon>Pseudomonadati</taxon>
        <taxon>Caldisericota/Cryosericota group</taxon>
        <taxon>Caldisericota</taxon>
        <taxon>Caldisericia</taxon>
        <taxon>Caldisericales</taxon>
        <taxon>Caldisericaceae</taxon>
        <taxon>Caldisericum</taxon>
    </lineage>
</organism>
<name>A0A7U6GD09_CALEA</name>
<dbReference type="KEGG" id="cex:CSE_00420"/>
<accession>A0A7U6GD09</accession>
<reference evidence="1 2" key="1">
    <citation type="submission" date="2011-01" db="EMBL/GenBank/DDBJ databases">
        <title>Whole genome sequence of Caldisericum exile AZM16c01.</title>
        <authorList>
            <person name="Narita-Yamada S."/>
            <person name="Kawakoshi A."/>
            <person name="Nakamura S."/>
            <person name="Sasagawa M."/>
            <person name="Fukada J."/>
            <person name="Sekine M."/>
            <person name="Kato Y."/>
            <person name="Fukai R."/>
            <person name="Sasaki K."/>
            <person name="Hanamaki A."/>
            <person name="Narita H."/>
            <person name="Konno Y."/>
            <person name="Mori K."/>
            <person name="Yamazaki S."/>
            <person name="Suzuki K."/>
            <person name="Fujita N."/>
        </authorList>
    </citation>
    <scope>NUCLEOTIDE SEQUENCE [LARGE SCALE GENOMIC DNA]</scope>
    <source>
        <strain evidence="2">DSM 21853 / NBRC 104410 / AZM16c01</strain>
    </source>
</reference>
<sequence length="48" mass="6021">MRRVNRKTLDSKKWRLEFEKFSISKIQKSMYKNLYRVKRVIVCFPQKL</sequence>
<protein>
    <submittedName>
        <fullName evidence="1">Uncharacterized protein</fullName>
    </submittedName>
</protein>
<evidence type="ECO:0000313" key="2">
    <source>
        <dbReference type="Proteomes" id="UP000004793"/>
    </source>
</evidence>
<evidence type="ECO:0000313" key="1">
    <source>
        <dbReference type="EMBL" id="BAL80168.1"/>
    </source>
</evidence>
<dbReference type="Proteomes" id="UP000004793">
    <property type="component" value="Chromosome"/>
</dbReference>
<gene>
    <name evidence="1" type="ordered locus">CSE_00420</name>
</gene>
<dbReference type="EMBL" id="AP012051">
    <property type="protein sequence ID" value="BAL80168.1"/>
    <property type="molecule type" value="Genomic_DNA"/>
</dbReference>
<proteinExistence type="predicted"/>
<keyword evidence="2" id="KW-1185">Reference proteome</keyword>
<dbReference type="AlphaFoldDB" id="A0A7U6GD09"/>